<dbReference type="InterPro" id="IPR014729">
    <property type="entry name" value="Rossmann-like_a/b/a_fold"/>
</dbReference>
<dbReference type="EMBL" id="LJUO01000010">
    <property type="protein sequence ID" value="KPK73396.1"/>
    <property type="molecule type" value="Genomic_DNA"/>
</dbReference>
<dbReference type="Pfam" id="PF00749">
    <property type="entry name" value="tRNA-synt_1c"/>
    <property type="match status" value="1"/>
</dbReference>
<dbReference type="InterPro" id="IPR000924">
    <property type="entry name" value="Glu/Gln-tRNA-synth"/>
</dbReference>
<name>A0A0S8GLY1_UNCW3</name>
<dbReference type="AlphaFoldDB" id="A0A0S8GLY1"/>
<dbReference type="GO" id="GO:0005524">
    <property type="term" value="F:ATP binding"/>
    <property type="evidence" value="ECO:0007669"/>
    <property type="project" value="UniProtKB-KW"/>
</dbReference>
<dbReference type="GO" id="GO:0005829">
    <property type="term" value="C:cytosol"/>
    <property type="evidence" value="ECO:0007669"/>
    <property type="project" value="TreeGrafter"/>
</dbReference>
<evidence type="ECO:0000313" key="12">
    <source>
        <dbReference type="Proteomes" id="UP000051096"/>
    </source>
</evidence>
<dbReference type="InterPro" id="IPR020056">
    <property type="entry name" value="Rbsml_bL25/Gln-tRNA_synth_N"/>
</dbReference>
<evidence type="ECO:0000256" key="1">
    <source>
        <dbReference type="ARBA" id="ARBA00022490"/>
    </source>
</evidence>
<sequence>MASVVSENSNKPTDFIREIINEHNQTKKFGGIVHTRFPPEPNGYVHIGNAKAINIDFGIAEEYGGKCNLRFDDSNPVKEKQEYIDAIKEDIHWLGYDWQDREYYASDYFDQLYEWAIELIKKGKAYVDDLSADEIREYRGTLTEPGKESPYRNRSIEDNLDLFERMKKGEFPDGARVLRAKIDMAAGNINMRDPVMYRILHRTHHRQGDKWCIYPTYDWVHGQSDSIEGITHSLCSLEFEDHRPLYNWFLEELGVHHPQQIEFARLNMTYVVMSKRKLIKLVDGGHVRGWDDPRMPTLSGLRRRGYTPTSIRTFLDRIGVAKTDSVIDIALLEHCLREELNKTAPRVMAVLRPLKVIIDNYPEGKSEELDAINNPEDASMGTRKVPFSRVLYIEQEDFREQPPKKYYR</sequence>
<dbReference type="EC" id="6.1.1.18" evidence="7"/>
<organism evidence="11 12">
    <name type="scientific">candidate division WOR_3 bacterium SM23_60</name>
    <dbReference type="NCBI Taxonomy" id="1703780"/>
    <lineage>
        <taxon>Bacteria</taxon>
        <taxon>Bacteria division WOR-3</taxon>
    </lineage>
</organism>
<dbReference type="Gene3D" id="3.40.50.620">
    <property type="entry name" value="HUPs"/>
    <property type="match status" value="1"/>
</dbReference>
<dbReference type="InterPro" id="IPR020058">
    <property type="entry name" value="Glu/Gln-tRNA-synth_Ib_cat-dom"/>
</dbReference>
<reference evidence="11 12" key="1">
    <citation type="journal article" date="2015" name="Microbiome">
        <title>Genomic resolution of linkages in carbon, nitrogen, and sulfur cycling among widespread estuary sediment bacteria.</title>
        <authorList>
            <person name="Baker B.J."/>
            <person name="Lazar C.S."/>
            <person name="Teske A.P."/>
            <person name="Dick G.J."/>
        </authorList>
    </citation>
    <scope>NUCLEOTIDE SEQUENCE [LARGE SCALE GENOMIC DNA]</scope>
    <source>
        <strain evidence="11">SM23_60</strain>
    </source>
</reference>
<keyword evidence="6 8" id="KW-0030">Aminoacyl-tRNA synthetase</keyword>
<keyword evidence="3 8" id="KW-0547">Nucleotide-binding</keyword>
<evidence type="ECO:0000256" key="7">
    <source>
        <dbReference type="NCBIfam" id="TIGR00440"/>
    </source>
</evidence>
<dbReference type="FunFam" id="3.90.800.10:FF:000001">
    <property type="entry name" value="Glutamine--tRNA ligase"/>
    <property type="match status" value="1"/>
</dbReference>
<comment type="caution">
    <text evidence="11">The sequence shown here is derived from an EMBL/GenBank/DDBJ whole genome shotgun (WGS) entry which is preliminary data.</text>
</comment>
<comment type="similarity">
    <text evidence="8">Belongs to the class-I aminoacyl-tRNA synthetase family.</text>
</comment>
<feature type="domain" description="Glutamyl/glutaminyl-tRNA synthetase class Ib anti-codon binding" evidence="10">
    <location>
        <begin position="344"/>
        <end position="407"/>
    </location>
</feature>
<dbReference type="PRINTS" id="PR00987">
    <property type="entry name" value="TRNASYNTHGLU"/>
</dbReference>
<protein>
    <recommendedName>
        <fullName evidence="7">Glutamine--tRNA ligase</fullName>
        <ecNumber evidence="7">6.1.1.18</ecNumber>
    </recommendedName>
</protein>
<evidence type="ECO:0000256" key="4">
    <source>
        <dbReference type="ARBA" id="ARBA00022840"/>
    </source>
</evidence>
<keyword evidence="4 8" id="KW-0067">ATP-binding</keyword>
<keyword evidence="1" id="KW-0963">Cytoplasm</keyword>
<feature type="non-terminal residue" evidence="11">
    <location>
        <position position="408"/>
    </location>
</feature>
<feature type="domain" description="Glutamyl/glutaminyl-tRNA synthetase class Ib catalytic" evidence="9">
    <location>
        <begin position="33"/>
        <end position="341"/>
    </location>
</feature>
<evidence type="ECO:0000256" key="8">
    <source>
        <dbReference type="RuleBase" id="RU363037"/>
    </source>
</evidence>
<accession>A0A0S8GLY1</accession>
<dbReference type="InterPro" id="IPR004514">
    <property type="entry name" value="Gln-tRNA-synth"/>
</dbReference>
<dbReference type="InterPro" id="IPR050132">
    <property type="entry name" value="Gln/Glu-tRNA_Ligase"/>
</dbReference>
<dbReference type="SUPFAM" id="SSF50715">
    <property type="entry name" value="Ribosomal protein L25-like"/>
    <property type="match status" value="1"/>
</dbReference>
<dbReference type="Pfam" id="PF03950">
    <property type="entry name" value="tRNA-synt_1c_C"/>
    <property type="match status" value="1"/>
</dbReference>
<dbReference type="InterPro" id="IPR020059">
    <property type="entry name" value="Glu/Gln-tRNA-synth_Ib_codon-bd"/>
</dbReference>
<evidence type="ECO:0000313" key="11">
    <source>
        <dbReference type="EMBL" id="KPK73396.1"/>
    </source>
</evidence>
<dbReference type="NCBIfam" id="TIGR00440">
    <property type="entry name" value="glnS"/>
    <property type="match status" value="1"/>
</dbReference>
<evidence type="ECO:0000259" key="9">
    <source>
        <dbReference type="Pfam" id="PF00749"/>
    </source>
</evidence>
<gene>
    <name evidence="11" type="ORF">AMJ87_01915</name>
</gene>
<evidence type="ECO:0000256" key="5">
    <source>
        <dbReference type="ARBA" id="ARBA00022917"/>
    </source>
</evidence>
<dbReference type="SUPFAM" id="SSF52374">
    <property type="entry name" value="Nucleotidylyl transferase"/>
    <property type="match status" value="1"/>
</dbReference>
<keyword evidence="2 8" id="KW-0436">Ligase</keyword>
<dbReference type="Gene3D" id="2.40.240.10">
    <property type="entry name" value="Ribosomal Protein L25, Chain P"/>
    <property type="match status" value="1"/>
</dbReference>
<dbReference type="CDD" id="cd00807">
    <property type="entry name" value="GlnRS_core"/>
    <property type="match status" value="1"/>
</dbReference>
<evidence type="ECO:0000256" key="2">
    <source>
        <dbReference type="ARBA" id="ARBA00022598"/>
    </source>
</evidence>
<keyword evidence="5 8" id="KW-0648">Protein biosynthesis</keyword>
<proteinExistence type="inferred from homology"/>
<dbReference type="PANTHER" id="PTHR43097">
    <property type="entry name" value="GLUTAMINE-TRNA LIGASE"/>
    <property type="match status" value="1"/>
</dbReference>
<dbReference type="FunFam" id="3.40.50.620:FF:000037">
    <property type="entry name" value="Glutamine--tRNA ligase cytoplasmic"/>
    <property type="match status" value="1"/>
</dbReference>
<evidence type="ECO:0000256" key="6">
    <source>
        <dbReference type="ARBA" id="ARBA00023146"/>
    </source>
</evidence>
<evidence type="ECO:0000259" key="10">
    <source>
        <dbReference type="Pfam" id="PF03950"/>
    </source>
</evidence>
<dbReference type="Proteomes" id="UP000051096">
    <property type="component" value="Unassembled WGS sequence"/>
</dbReference>
<dbReference type="GO" id="GO:0004819">
    <property type="term" value="F:glutamine-tRNA ligase activity"/>
    <property type="evidence" value="ECO:0007669"/>
    <property type="project" value="UniProtKB-UniRule"/>
</dbReference>
<evidence type="ECO:0000256" key="3">
    <source>
        <dbReference type="ARBA" id="ARBA00022741"/>
    </source>
</evidence>
<dbReference type="InterPro" id="IPR011035">
    <property type="entry name" value="Ribosomal_bL25/Gln-tRNA_synth"/>
</dbReference>
<dbReference type="FunFam" id="1.10.1160.10:FF:000001">
    <property type="entry name" value="Glutamine--tRNA ligase"/>
    <property type="match status" value="1"/>
</dbReference>
<dbReference type="GO" id="GO:0006425">
    <property type="term" value="P:glutaminyl-tRNA aminoacylation"/>
    <property type="evidence" value="ECO:0007669"/>
    <property type="project" value="UniProtKB-UniRule"/>
</dbReference>
<dbReference type="PANTHER" id="PTHR43097:SF5">
    <property type="entry name" value="GLUTAMATE--TRNA LIGASE"/>
    <property type="match status" value="1"/>
</dbReference>